<feature type="non-terminal residue" evidence="2">
    <location>
        <position position="324"/>
    </location>
</feature>
<reference evidence="2" key="1">
    <citation type="submission" date="2015-11" db="EMBL/GenBank/DDBJ databases">
        <title>De novo transcriptome assembly of four potential Pierce s Disease insect vectors from Arizona vineyards.</title>
        <authorList>
            <person name="Tassone E.E."/>
        </authorList>
    </citation>
    <scope>NUCLEOTIDE SEQUENCE</scope>
</reference>
<sequence>SSIHKWMSTYVEPKLANWPSRNNTDIVSSLDGTLFDGYCLTYLRSSVEKQNHQCGKRHEIPVSLQHNQNFVNAEQIDDSVKIVMREEFTKPPMKLVTDIAIFCLVNSKMETLRQLGEALKPIVAVNRSDKEVCIQYWTHFIKAFFTSKPLGNQRNREGLLNKVLKTIFIKNDTRPEEGIDVVLESLAVMSSTLELKLLFCVEFLRLTHFSTGQYPVSFKAAALKQMVDKIPKGFLGQTFDPSSSLTRFCYKLFKTLFDDNDKAGNQNLYEENPELVEEFLNFFDSSSPHNRPVGKIWLDHFRKSSSHGSCEESKRGQLSHTMLA</sequence>
<proteinExistence type="predicted"/>
<feature type="region of interest" description="Disordered" evidence="1">
    <location>
        <begin position="305"/>
        <end position="324"/>
    </location>
</feature>
<feature type="non-terminal residue" evidence="2">
    <location>
        <position position="1"/>
    </location>
</feature>
<dbReference type="AlphaFoldDB" id="A0A1B6G8X5"/>
<dbReference type="EMBL" id="GECZ01010905">
    <property type="protein sequence ID" value="JAS58864.1"/>
    <property type="molecule type" value="Transcribed_RNA"/>
</dbReference>
<gene>
    <name evidence="2" type="ORF">g.11749</name>
</gene>
<evidence type="ECO:0000256" key="1">
    <source>
        <dbReference type="SAM" id="MobiDB-lite"/>
    </source>
</evidence>
<accession>A0A1B6G8X5</accession>
<name>A0A1B6G8X5_9HEMI</name>
<evidence type="ECO:0000313" key="2">
    <source>
        <dbReference type="EMBL" id="JAS58864.1"/>
    </source>
</evidence>
<organism evidence="2">
    <name type="scientific">Cuerna arida</name>
    <dbReference type="NCBI Taxonomy" id="1464854"/>
    <lineage>
        <taxon>Eukaryota</taxon>
        <taxon>Metazoa</taxon>
        <taxon>Ecdysozoa</taxon>
        <taxon>Arthropoda</taxon>
        <taxon>Hexapoda</taxon>
        <taxon>Insecta</taxon>
        <taxon>Pterygota</taxon>
        <taxon>Neoptera</taxon>
        <taxon>Paraneoptera</taxon>
        <taxon>Hemiptera</taxon>
        <taxon>Auchenorrhyncha</taxon>
        <taxon>Membracoidea</taxon>
        <taxon>Cicadellidae</taxon>
        <taxon>Cicadellinae</taxon>
        <taxon>Proconiini</taxon>
        <taxon>Cuerna</taxon>
    </lineage>
</organism>
<protein>
    <submittedName>
        <fullName evidence="2">Uncharacterized protein</fullName>
    </submittedName>
</protein>